<organism evidence="2 3">
    <name type="scientific">Porites lobata</name>
    <dbReference type="NCBI Taxonomy" id="104759"/>
    <lineage>
        <taxon>Eukaryota</taxon>
        <taxon>Metazoa</taxon>
        <taxon>Cnidaria</taxon>
        <taxon>Anthozoa</taxon>
        <taxon>Hexacorallia</taxon>
        <taxon>Scleractinia</taxon>
        <taxon>Fungiina</taxon>
        <taxon>Poritidae</taxon>
        <taxon>Porites</taxon>
    </lineage>
</organism>
<feature type="non-terminal residue" evidence="2">
    <location>
        <position position="401"/>
    </location>
</feature>
<accession>A0ABN8RHL5</accession>
<feature type="compositionally biased region" description="Basic residues" evidence="1">
    <location>
        <begin position="145"/>
        <end position="163"/>
    </location>
</feature>
<keyword evidence="3" id="KW-1185">Reference proteome</keyword>
<dbReference type="Gene3D" id="3.40.50.300">
    <property type="entry name" value="P-loop containing nucleotide triphosphate hydrolases"/>
    <property type="match status" value="1"/>
</dbReference>
<feature type="region of interest" description="Disordered" evidence="1">
    <location>
        <begin position="126"/>
        <end position="165"/>
    </location>
</feature>
<comment type="caution">
    <text evidence="2">The sequence shown here is derived from an EMBL/GenBank/DDBJ whole genome shotgun (WGS) entry which is preliminary data.</text>
</comment>
<protein>
    <recommendedName>
        <fullName evidence="4">Replication-associated protein</fullName>
    </recommendedName>
</protein>
<dbReference type="SUPFAM" id="SSF52540">
    <property type="entry name" value="P-loop containing nucleoside triphosphate hydrolases"/>
    <property type="match status" value="1"/>
</dbReference>
<evidence type="ECO:0000313" key="3">
    <source>
        <dbReference type="Proteomes" id="UP001159405"/>
    </source>
</evidence>
<dbReference type="InterPro" id="IPR027417">
    <property type="entry name" value="P-loop_NTPase"/>
</dbReference>
<evidence type="ECO:0000256" key="1">
    <source>
        <dbReference type="SAM" id="MobiDB-lite"/>
    </source>
</evidence>
<gene>
    <name evidence="2" type="ORF">PLOB_00018508</name>
</gene>
<dbReference type="EMBL" id="CALNXK010000217">
    <property type="protein sequence ID" value="CAH3176812.1"/>
    <property type="molecule type" value="Genomic_DNA"/>
</dbReference>
<dbReference type="Proteomes" id="UP001159405">
    <property type="component" value="Unassembled WGS sequence"/>
</dbReference>
<dbReference type="Gene3D" id="3.40.1310.20">
    <property type="match status" value="1"/>
</dbReference>
<sequence>MECLQAGRQRVVYLITYSRADVVKFPSKESFSNAVLQAWQNFGVRVVQWVTCIEAHHNTDNAETGQEMNLYHYHMAIKLEKRVRWFQVRKYLDENFGIKVNFSDNHTTYYSAYRYVTKEDKDALHSPCHPDLTDVPPQTESAVATKKRKAKAKQQRRKSKKRGGDRLSTFDVCQLVQAKSISSRLELVSLAAAQVREGKTALAEFIANRGSKAVDEAIQLAKEFAEAETRLNRSKKTRIELLEEELTGEGKYRNVYIHGPANCGKSFIVSPLKVIYQAFSNPATGSFAWIGAEEAEIIYLNDFRWHPKIIAWADFLQALEGDTVHLPAPKNLCSKDIELSKDTPFFATSDAPLVLVKRGAIDRVNTEMMSCRWVFFHFWKQIPHAEQEDIPRVDFASQNLF</sequence>
<proteinExistence type="predicted"/>
<evidence type="ECO:0000313" key="2">
    <source>
        <dbReference type="EMBL" id="CAH3176812.1"/>
    </source>
</evidence>
<name>A0ABN8RHL5_9CNID</name>
<reference evidence="2 3" key="1">
    <citation type="submission" date="2022-05" db="EMBL/GenBank/DDBJ databases">
        <authorList>
            <consortium name="Genoscope - CEA"/>
            <person name="William W."/>
        </authorList>
    </citation>
    <scope>NUCLEOTIDE SEQUENCE [LARGE SCALE GENOMIC DNA]</scope>
</reference>
<evidence type="ECO:0008006" key="4">
    <source>
        <dbReference type="Google" id="ProtNLM"/>
    </source>
</evidence>